<feature type="transmembrane region" description="Helical" evidence="2">
    <location>
        <begin position="291"/>
        <end position="313"/>
    </location>
</feature>
<comment type="caution">
    <text evidence="5">The sequence shown here is derived from an EMBL/GenBank/DDBJ whole genome shotgun (WGS) entry which is preliminary data.</text>
</comment>
<feature type="compositionally biased region" description="Pro residues" evidence="1">
    <location>
        <begin position="13"/>
        <end position="22"/>
    </location>
</feature>
<name>A0A7W3JJ16_9MICO</name>
<evidence type="ECO:0000259" key="3">
    <source>
        <dbReference type="Pfam" id="PF04235"/>
    </source>
</evidence>
<feature type="transmembrane region" description="Helical" evidence="2">
    <location>
        <begin position="406"/>
        <end position="424"/>
    </location>
</feature>
<feature type="compositionally biased region" description="Low complexity" evidence="1">
    <location>
        <begin position="23"/>
        <end position="38"/>
    </location>
</feature>
<feature type="transmembrane region" description="Helical" evidence="2">
    <location>
        <begin position="178"/>
        <end position="195"/>
    </location>
</feature>
<proteinExistence type="predicted"/>
<dbReference type="InterPro" id="IPR052529">
    <property type="entry name" value="Bact_Transport_Assoc"/>
</dbReference>
<feature type="domain" description="DUF418" evidence="3">
    <location>
        <begin position="272"/>
        <end position="443"/>
    </location>
</feature>
<evidence type="ECO:0000256" key="1">
    <source>
        <dbReference type="SAM" id="MobiDB-lite"/>
    </source>
</evidence>
<dbReference type="RefSeq" id="WP_244289759.1">
    <property type="nucleotide sequence ID" value="NZ_BAAAHR010000008.1"/>
</dbReference>
<feature type="region of interest" description="Disordered" evidence="1">
    <location>
        <begin position="1"/>
        <end position="42"/>
    </location>
</feature>
<accession>A0A7W3JJ16</accession>
<evidence type="ECO:0000313" key="4">
    <source>
        <dbReference type="EMBL" id="GEK83309.1"/>
    </source>
</evidence>
<dbReference type="AlphaFoldDB" id="A0A7W3JJ16"/>
<reference evidence="4 6" key="1">
    <citation type="submission" date="2019-07" db="EMBL/GenBank/DDBJ databases">
        <title>Whole genome shotgun sequence of Frigoribacterium faeni NBRC 103066.</title>
        <authorList>
            <person name="Hosoyama A."/>
            <person name="Uohara A."/>
            <person name="Ohji S."/>
            <person name="Ichikawa N."/>
        </authorList>
    </citation>
    <scope>NUCLEOTIDE SEQUENCE [LARGE SCALE GENOMIC DNA]</scope>
    <source>
        <strain evidence="4 6">NBRC 103066</strain>
    </source>
</reference>
<evidence type="ECO:0000256" key="2">
    <source>
        <dbReference type="SAM" id="Phobius"/>
    </source>
</evidence>
<organism evidence="5 7">
    <name type="scientific">Frigoribacterium faeni</name>
    <dbReference type="NCBI Taxonomy" id="145483"/>
    <lineage>
        <taxon>Bacteria</taxon>
        <taxon>Bacillati</taxon>
        <taxon>Actinomycetota</taxon>
        <taxon>Actinomycetes</taxon>
        <taxon>Micrococcales</taxon>
        <taxon>Microbacteriaceae</taxon>
        <taxon>Frigoribacterium</taxon>
    </lineage>
</organism>
<feature type="compositionally biased region" description="Basic and acidic residues" evidence="1">
    <location>
        <begin position="1"/>
        <end position="11"/>
    </location>
</feature>
<dbReference type="Pfam" id="PF04235">
    <property type="entry name" value="DUF418"/>
    <property type="match status" value="1"/>
</dbReference>
<sequence length="444" mass="45927">MTTSPDDHDRSPAAPPPGPRLPSPTSSDGTPSGAARPVGGPPIAPAVAVRDAPVAYSGPVAASERFIAPDLLRGIALLGIALANSVYYIGDRVLGPLARPVDGSTGDRVADVIVGTFVDNRAFPLFTLLFAYGFTVLIRRQAERGVPRNAARALLLRRSLWLIVFGALHIVLLFEGDILLSYGALGLVLAGLFAASDRTFRVIGWSTLVVFVVVAGVDGLAGGMGDTSWLPIGPDTVLGDLLWRVIALLGLAVTAPFTVAMLLPIAAVGTLLGRRRVLEDPAAHLPLLRRLALIGFPISIVGALPLVLATVGVGQPGPVVLYLLGMLHGTTGIAGALAFLGLVGWWSAGRSTRASSAPGVGAAVVGALAAVGRRSLTCYLLQSVLFVALLKPWSLGLGEGAGTLRIGLIAVAVWLVTVVVAVLLERAGRAGPAEWALRRLSYGR</sequence>
<dbReference type="PANTHER" id="PTHR30590">
    <property type="entry name" value="INNER MEMBRANE PROTEIN"/>
    <property type="match status" value="1"/>
</dbReference>
<feature type="transmembrane region" description="Helical" evidence="2">
    <location>
        <begin position="71"/>
        <end position="90"/>
    </location>
</feature>
<dbReference type="Proteomes" id="UP000321154">
    <property type="component" value="Unassembled WGS sequence"/>
</dbReference>
<evidence type="ECO:0000313" key="6">
    <source>
        <dbReference type="Proteomes" id="UP000321154"/>
    </source>
</evidence>
<evidence type="ECO:0000313" key="7">
    <source>
        <dbReference type="Proteomes" id="UP000522688"/>
    </source>
</evidence>
<feature type="transmembrane region" description="Helical" evidence="2">
    <location>
        <begin position="319"/>
        <end position="346"/>
    </location>
</feature>
<protein>
    <submittedName>
        <fullName evidence="5">Putative membrane protein YeiB</fullName>
    </submittedName>
</protein>
<evidence type="ECO:0000313" key="5">
    <source>
        <dbReference type="EMBL" id="MBA8813664.1"/>
    </source>
</evidence>
<dbReference type="InterPro" id="IPR007349">
    <property type="entry name" value="DUF418"/>
</dbReference>
<keyword evidence="2" id="KW-0812">Transmembrane</keyword>
<dbReference type="Proteomes" id="UP000522688">
    <property type="component" value="Unassembled WGS sequence"/>
</dbReference>
<keyword evidence="2" id="KW-1133">Transmembrane helix</keyword>
<feature type="transmembrane region" description="Helical" evidence="2">
    <location>
        <begin position="241"/>
        <end position="271"/>
    </location>
</feature>
<gene>
    <name evidence="5" type="ORF">FB463_001913</name>
    <name evidence="4" type="ORF">FFA01_16180</name>
</gene>
<reference evidence="5 7" key="2">
    <citation type="submission" date="2020-07" db="EMBL/GenBank/DDBJ databases">
        <title>Sequencing the genomes of 1000 actinobacteria strains.</title>
        <authorList>
            <person name="Klenk H.-P."/>
        </authorList>
    </citation>
    <scope>NUCLEOTIDE SEQUENCE [LARGE SCALE GENOMIC DNA]</scope>
    <source>
        <strain evidence="5 7">DSM 10309</strain>
    </source>
</reference>
<feature type="transmembrane region" description="Helical" evidence="2">
    <location>
        <begin position="202"/>
        <end position="221"/>
    </location>
</feature>
<keyword evidence="6" id="KW-1185">Reference proteome</keyword>
<dbReference type="EMBL" id="BJUV01000014">
    <property type="protein sequence ID" value="GEK83309.1"/>
    <property type="molecule type" value="Genomic_DNA"/>
</dbReference>
<feature type="transmembrane region" description="Helical" evidence="2">
    <location>
        <begin position="376"/>
        <end position="394"/>
    </location>
</feature>
<feature type="transmembrane region" description="Helical" evidence="2">
    <location>
        <begin position="122"/>
        <end position="142"/>
    </location>
</feature>
<keyword evidence="2" id="KW-0472">Membrane</keyword>
<dbReference type="EMBL" id="JACGWW010000002">
    <property type="protein sequence ID" value="MBA8813664.1"/>
    <property type="molecule type" value="Genomic_DNA"/>
</dbReference>
<dbReference type="PANTHER" id="PTHR30590:SF2">
    <property type="entry name" value="INNER MEMBRANE PROTEIN"/>
    <property type="match status" value="1"/>
</dbReference>
<feature type="transmembrane region" description="Helical" evidence="2">
    <location>
        <begin position="154"/>
        <end position="172"/>
    </location>
</feature>